<keyword evidence="1" id="KW-0812">Transmembrane</keyword>
<keyword evidence="1" id="KW-1133">Transmembrane helix</keyword>
<feature type="transmembrane region" description="Helical" evidence="1">
    <location>
        <begin position="264"/>
        <end position="292"/>
    </location>
</feature>
<dbReference type="RefSeq" id="WP_015488752.1">
    <property type="nucleotide sequence ID" value="NC_020888.1"/>
</dbReference>
<dbReference type="AlphaFoldDB" id="M5DW57"/>
<gene>
    <name evidence="2" type="ORF">TOL_3669</name>
</gene>
<keyword evidence="3" id="KW-1185">Reference proteome</keyword>
<accession>M5DW57</accession>
<dbReference type="eggNOG" id="ENOG5030HJP">
    <property type="taxonomic scope" value="Bacteria"/>
</dbReference>
<reference evidence="2 3" key="1">
    <citation type="journal article" date="2013" name="Genome Announc.">
        <title>Genome Sequence of Thalassolituus oleivorans MIL-1 (DSM 14913T).</title>
        <authorList>
            <person name="Golyshin P.N."/>
            <person name="Werner J."/>
            <person name="Chernikova T.N."/>
            <person name="Tran H."/>
            <person name="Ferrer M."/>
            <person name="Yakimov M.M."/>
            <person name="Teeling H."/>
            <person name="Golyshina O.V."/>
        </authorList>
    </citation>
    <scope>NUCLEOTIDE SEQUENCE [LARGE SCALE GENOMIC DNA]</scope>
    <source>
        <strain evidence="2 3">MIL-1</strain>
    </source>
</reference>
<evidence type="ECO:0000256" key="1">
    <source>
        <dbReference type="SAM" id="Phobius"/>
    </source>
</evidence>
<dbReference type="EMBL" id="HF680312">
    <property type="protein sequence ID" value="CCU74052.1"/>
    <property type="molecule type" value="Genomic_DNA"/>
</dbReference>
<evidence type="ECO:0000313" key="3">
    <source>
        <dbReference type="Proteomes" id="UP000011866"/>
    </source>
</evidence>
<dbReference type="Proteomes" id="UP000011866">
    <property type="component" value="Chromosome"/>
</dbReference>
<feature type="transmembrane region" description="Helical" evidence="1">
    <location>
        <begin position="12"/>
        <end position="30"/>
    </location>
</feature>
<dbReference type="HOGENOM" id="CLU_949754_0_0_6"/>
<feature type="transmembrane region" description="Helical" evidence="1">
    <location>
        <begin position="83"/>
        <end position="102"/>
    </location>
</feature>
<feature type="transmembrane region" description="Helical" evidence="1">
    <location>
        <begin position="42"/>
        <end position="63"/>
    </location>
</feature>
<dbReference type="GeneID" id="79178362"/>
<evidence type="ECO:0000313" key="2">
    <source>
        <dbReference type="EMBL" id="CCU74052.1"/>
    </source>
</evidence>
<keyword evidence="1" id="KW-0472">Membrane</keyword>
<name>M5DW57_9GAMM</name>
<feature type="transmembrane region" description="Helical" evidence="1">
    <location>
        <begin position="108"/>
        <end position="130"/>
    </location>
</feature>
<proteinExistence type="predicted"/>
<organism evidence="2 3">
    <name type="scientific">Thalassolituus oleivorans MIL-1</name>
    <dbReference type="NCBI Taxonomy" id="1298593"/>
    <lineage>
        <taxon>Bacteria</taxon>
        <taxon>Pseudomonadati</taxon>
        <taxon>Pseudomonadota</taxon>
        <taxon>Gammaproteobacteria</taxon>
        <taxon>Oceanospirillales</taxon>
        <taxon>Oceanospirillaceae</taxon>
        <taxon>Thalassolituus</taxon>
    </lineage>
</organism>
<dbReference type="KEGG" id="tol:TOL_3669"/>
<protein>
    <submittedName>
        <fullName evidence="2">Uncharacterized protein</fullName>
    </submittedName>
</protein>
<sequence>MALNKNILLFNNSMYGKIALGLGIVCSGIYMTSENPANGGTWQGYTLGTLGALIIVWLTLLGIRKRSYRSSLGTVQGWTSAHVYLGLVLLLIGTLHCGYQFGWNIHTLAYVLMVIVIVSGMYGLWLYLMLPSAMESNRKNLSRENMLRQFDSFNQEAVIIAADLPIEIQNAVGSAIKHTTLGGGTLAQIRAKDSSRVSLDATAPLNLVDNRDQKALLSYIAHELPKPKHSVEQHEKLQALLDVLSQRKTLLNSLRLDMHWQTLLHVWLVVHIPFSIALLGVLTAHIISVFFYW</sequence>
<dbReference type="PATRIC" id="fig|1298593.3.peg.3546"/>